<dbReference type="PATRIC" id="fig|456.5.peg.2178"/>
<dbReference type="OrthoDB" id="9813903at2"/>
<dbReference type="InterPro" id="IPR000160">
    <property type="entry name" value="GGDEF_dom"/>
</dbReference>
<sequence>MKKILQLQQECFLLLLQTSVKTIPFNILLSAIICCYLLYRGAELPSTIVWFLAMTFLSLIRLFHSHYTLIKRLYIDSAKAHLALFVGLTFLTGCLWGFCYVWFYKYFLAMHQNVITVVLGGLAAGGLASLSVYRPAYYAFLFPIFLPMIIYNLSFGILDKDLLAVTFLLFIIMLMVTANFTSRVLHKTINLSKEKDCLISNLHQANHEKDDALDEIRRISITDSLTGLYNRRYFDLRLDEELRRAERNKHFLVLLFIDVDNFKWINDNLGHPKGDEFLKRVATVIANNTSRSNDSSFRIGGDEFAIILANCRLEEANLIAKTIQEEIKIDSPNKVSLSMGIVETRPSKTKLEDLVSAADFMLYQAKKNGKNIIYSSQT</sequence>
<evidence type="ECO:0000256" key="4">
    <source>
        <dbReference type="SAM" id="Phobius"/>
    </source>
</evidence>
<dbReference type="NCBIfam" id="TIGR00254">
    <property type="entry name" value="GGDEF"/>
    <property type="match status" value="1"/>
</dbReference>
<feature type="transmembrane region" description="Helical" evidence="4">
    <location>
        <begin position="164"/>
        <end position="185"/>
    </location>
</feature>
<evidence type="ECO:0000256" key="1">
    <source>
        <dbReference type="ARBA" id="ARBA00001946"/>
    </source>
</evidence>
<comment type="caution">
    <text evidence="6">The sequence shown here is derived from an EMBL/GenBank/DDBJ whole genome shotgun (WGS) entry which is preliminary data.</text>
</comment>
<feature type="transmembrane region" description="Helical" evidence="4">
    <location>
        <begin position="83"/>
        <end position="103"/>
    </location>
</feature>
<dbReference type="GO" id="GO:0052621">
    <property type="term" value="F:diguanylate cyclase activity"/>
    <property type="evidence" value="ECO:0007669"/>
    <property type="project" value="UniProtKB-EC"/>
</dbReference>
<comment type="cofactor">
    <cofactor evidence="1">
        <name>Mg(2+)</name>
        <dbReference type="ChEBI" id="CHEBI:18420"/>
    </cofactor>
</comment>
<dbReference type="PANTHER" id="PTHR45138">
    <property type="entry name" value="REGULATORY COMPONENTS OF SENSORY TRANSDUCTION SYSTEM"/>
    <property type="match status" value="1"/>
</dbReference>
<evidence type="ECO:0000313" key="6">
    <source>
        <dbReference type="EMBL" id="KTD17728.1"/>
    </source>
</evidence>
<comment type="catalytic activity">
    <reaction evidence="3">
        <text>2 GTP = 3',3'-c-di-GMP + 2 diphosphate</text>
        <dbReference type="Rhea" id="RHEA:24898"/>
        <dbReference type="ChEBI" id="CHEBI:33019"/>
        <dbReference type="ChEBI" id="CHEBI:37565"/>
        <dbReference type="ChEBI" id="CHEBI:58805"/>
        <dbReference type="EC" id="2.7.7.65"/>
    </reaction>
</comment>
<keyword evidence="4" id="KW-0812">Transmembrane</keyword>
<dbReference type="Gene3D" id="3.30.70.270">
    <property type="match status" value="1"/>
</dbReference>
<evidence type="ECO:0000313" key="7">
    <source>
        <dbReference type="Proteomes" id="UP000055035"/>
    </source>
</evidence>
<organism evidence="6 7">
    <name type="scientific">Legionella jordanis</name>
    <dbReference type="NCBI Taxonomy" id="456"/>
    <lineage>
        <taxon>Bacteria</taxon>
        <taxon>Pseudomonadati</taxon>
        <taxon>Pseudomonadota</taxon>
        <taxon>Gammaproteobacteria</taxon>
        <taxon>Legionellales</taxon>
        <taxon>Legionellaceae</taxon>
        <taxon>Legionella</taxon>
    </lineage>
</organism>
<feature type="transmembrane region" description="Helical" evidence="4">
    <location>
        <begin position="45"/>
        <end position="63"/>
    </location>
</feature>
<dbReference type="CDD" id="cd01949">
    <property type="entry name" value="GGDEF"/>
    <property type="match status" value="1"/>
</dbReference>
<dbReference type="SUPFAM" id="SSF55073">
    <property type="entry name" value="Nucleotide cyclase"/>
    <property type="match status" value="1"/>
</dbReference>
<evidence type="ECO:0000256" key="3">
    <source>
        <dbReference type="ARBA" id="ARBA00034247"/>
    </source>
</evidence>
<dbReference type="FunFam" id="3.30.70.270:FF:000001">
    <property type="entry name" value="Diguanylate cyclase domain protein"/>
    <property type="match status" value="1"/>
</dbReference>
<dbReference type="InterPro" id="IPR043128">
    <property type="entry name" value="Rev_trsase/Diguanyl_cyclase"/>
</dbReference>
<dbReference type="Pfam" id="PF00990">
    <property type="entry name" value="GGDEF"/>
    <property type="match status" value="1"/>
</dbReference>
<keyword evidence="7" id="KW-1185">Reference proteome</keyword>
<feature type="transmembrane region" description="Helical" evidence="4">
    <location>
        <begin position="137"/>
        <end position="158"/>
    </location>
</feature>
<dbReference type="PANTHER" id="PTHR45138:SF9">
    <property type="entry name" value="DIGUANYLATE CYCLASE DGCM-RELATED"/>
    <property type="match status" value="1"/>
</dbReference>
<feature type="domain" description="GGDEF" evidence="5">
    <location>
        <begin position="250"/>
        <end position="378"/>
    </location>
</feature>
<evidence type="ECO:0000259" key="5">
    <source>
        <dbReference type="PROSITE" id="PS50887"/>
    </source>
</evidence>
<dbReference type="SMART" id="SM00267">
    <property type="entry name" value="GGDEF"/>
    <property type="match status" value="1"/>
</dbReference>
<dbReference type="InterPro" id="IPR050469">
    <property type="entry name" value="Diguanylate_Cyclase"/>
</dbReference>
<gene>
    <name evidence="6" type="ORF">Ljor_2034</name>
</gene>
<reference evidence="6 7" key="1">
    <citation type="submission" date="2015-11" db="EMBL/GenBank/DDBJ databases">
        <title>Genomic analysis of 38 Legionella species identifies large and diverse effector repertoires.</title>
        <authorList>
            <person name="Burstein D."/>
            <person name="Amaro F."/>
            <person name="Zusman T."/>
            <person name="Lifshitz Z."/>
            <person name="Cohen O."/>
            <person name="Gilbert J.A."/>
            <person name="Pupko T."/>
            <person name="Shuman H.A."/>
            <person name="Segal G."/>
        </authorList>
    </citation>
    <scope>NUCLEOTIDE SEQUENCE [LARGE SCALE GENOMIC DNA]</scope>
    <source>
        <strain evidence="6 7">BL-540</strain>
    </source>
</reference>
<dbReference type="EMBL" id="LNYJ01000011">
    <property type="protein sequence ID" value="KTD17728.1"/>
    <property type="molecule type" value="Genomic_DNA"/>
</dbReference>
<accession>A0A0W0VC84</accession>
<keyword evidence="4" id="KW-1133">Transmembrane helix</keyword>
<proteinExistence type="predicted"/>
<protein>
    <recommendedName>
        <fullName evidence="2">diguanylate cyclase</fullName>
        <ecNumber evidence="2">2.7.7.65</ecNumber>
    </recommendedName>
</protein>
<dbReference type="EC" id="2.7.7.65" evidence="2"/>
<dbReference type="PROSITE" id="PS50887">
    <property type="entry name" value="GGDEF"/>
    <property type="match status" value="1"/>
</dbReference>
<dbReference type="RefSeq" id="WP_058471455.1">
    <property type="nucleotide sequence ID" value="NZ_CAAAIC010000001.1"/>
</dbReference>
<feature type="transmembrane region" description="Helical" evidence="4">
    <location>
        <begin position="109"/>
        <end position="130"/>
    </location>
</feature>
<evidence type="ECO:0000256" key="2">
    <source>
        <dbReference type="ARBA" id="ARBA00012528"/>
    </source>
</evidence>
<name>A0A0W0VC84_9GAMM</name>
<keyword evidence="4" id="KW-0472">Membrane</keyword>
<dbReference type="Proteomes" id="UP000055035">
    <property type="component" value="Unassembled WGS sequence"/>
</dbReference>
<feature type="transmembrane region" description="Helical" evidence="4">
    <location>
        <begin position="12"/>
        <end position="39"/>
    </location>
</feature>
<dbReference type="STRING" id="456.Ljor_2034"/>
<dbReference type="AlphaFoldDB" id="A0A0W0VC84"/>
<dbReference type="InterPro" id="IPR029787">
    <property type="entry name" value="Nucleotide_cyclase"/>
</dbReference>